<accession>E8QX16</accession>
<gene>
    <name evidence="3" type="ordered locus">Isop_3498</name>
</gene>
<proteinExistence type="predicted"/>
<dbReference type="eggNOG" id="COG1562">
    <property type="taxonomic scope" value="Bacteria"/>
</dbReference>
<dbReference type="GO" id="GO:0004311">
    <property type="term" value="F:geranylgeranyl diphosphate synthase activity"/>
    <property type="evidence" value="ECO:0007669"/>
    <property type="project" value="InterPro"/>
</dbReference>
<dbReference type="Proteomes" id="UP000008631">
    <property type="component" value="Chromosome"/>
</dbReference>
<dbReference type="SFLD" id="SFLDS00005">
    <property type="entry name" value="Isoprenoid_Synthase_Type_I"/>
    <property type="match status" value="1"/>
</dbReference>
<name>E8QX16_ISOPI</name>
<evidence type="ECO:0000256" key="1">
    <source>
        <dbReference type="ARBA" id="ARBA00022679"/>
    </source>
</evidence>
<dbReference type="InterPro" id="IPR044843">
    <property type="entry name" value="Trans_IPPS_bact-type"/>
</dbReference>
<dbReference type="InterPro" id="IPR019845">
    <property type="entry name" value="Squalene/phytoene_synthase_CS"/>
</dbReference>
<dbReference type="InterPro" id="IPR002060">
    <property type="entry name" value="Squ/phyt_synthse"/>
</dbReference>
<dbReference type="Pfam" id="PF00494">
    <property type="entry name" value="SQS_PSY"/>
    <property type="match status" value="1"/>
</dbReference>
<dbReference type="CDD" id="cd00683">
    <property type="entry name" value="Trans_IPPS_HH"/>
    <property type="match status" value="1"/>
</dbReference>
<evidence type="ECO:0000313" key="3">
    <source>
        <dbReference type="EMBL" id="ADV64055.1"/>
    </source>
</evidence>
<keyword evidence="1 3" id="KW-0808">Transferase</keyword>
<dbReference type="HOGENOM" id="CLU_037269_1_1_0"/>
<dbReference type="OrthoDB" id="9787280at2"/>
<dbReference type="EMBL" id="CP002353">
    <property type="protein sequence ID" value="ADV64055.1"/>
    <property type="molecule type" value="Genomic_DNA"/>
</dbReference>
<reference evidence="3 4" key="2">
    <citation type="journal article" date="2011" name="Stand. Genomic Sci.">
        <title>Complete genome sequence of Isosphaera pallida type strain (IS1B).</title>
        <authorList>
            <consortium name="US DOE Joint Genome Institute (JGI-PGF)"/>
            <person name="Goker M."/>
            <person name="Cleland D."/>
            <person name="Saunders E."/>
            <person name="Lapidus A."/>
            <person name="Nolan M."/>
            <person name="Lucas S."/>
            <person name="Hammon N."/>
            <person name="Deshpande S."/>
            <person name="Cheng J.F."/>
            <person name="Tapia R."/>
            <person name="Han C."/>
            <person name="Goodwin L."/>
            <person name="Pitluck S."/>
            <person name="Liolios K."/>
            <person name="Pagani I."/>
            <person name="Ivanova N."/>
            <person name="Mavromatis K."/>
            <person name="Pati A."/>
            <person name="Chen A."/>
            <person name="Palaniappan K."/>
            <person name="Land M."/>
            <person name="Hauser L."/>
            <person name="Chang Y.J."/>
            <person name="Jeffries C.D."/>
            <person name="Detter J.C."/>
            <person name="Beck B."/>
            <person name="Woyke T."/>
            <person name="Bristow J."/>
            <person name="Eisen J.A."/>
            <person name="Markowitz V."/>
            <person name="Hugenholtz P."/>
            <person name="Kyrpides N.C."/>
            <person name="Klenk H.P."/>
        </authorList>
    </citation>
    <scope>NUCLEOTIDE SEQUENCE [LARGE SCALE GENOMIC DNA]</scope>
    <source>
        <strain evidence="4">ATCC 43644 / DSM 9630 / IS1B</strain>
    </source>
</reference>
<organism evidence="3 4">
    <name type="scientific">Isosphaera pallida (strain ATCC 43644 / DSM 9630 / IS1B)</name>
    <dbReference type="NCBI Taxonomy" id="575540"/>
    <lineage>
        <taxon>Bacteria</taxon>
        <taxon>Pseudomonadati</taxon>
        <taxon>Planctomycetota</taxon>
        <taxon>Planctomycetia</taxon>
        <taxon>Isosphaerales</taxon>
        <taxon>Isosphaeraceae</taxon>
        <taxon>Isosphaera</taxon>
    </lineage>
</organism>
<protein>
    <submittedName>
        <fullName evidence="3">Phytoene synthase</fullName>
        <ecNumber evidence="3">2.5.1.32</ecNumber>
    </submittedName>
</protein>
<reference key="1">
    <citation type="submission" date="2010-11" db="EMBL/GenBank/DDBJ databases">
        <title>The complete sequence of chromosome of Isophaera pallida ATCC 43644.</title>
        <authorList>
            <consortium name="US DOE Joint Genome Institute (JGI-PGF)"/>
            <person name="Lucas S."/>
            <person name="Copeland A."/>
            <person name="Lapidus A."/>
            <person name="Bruce D."/>
            <person name="Goodwin L."/>
            <person name="Pitluck S."/>
            <person name="Kyrpides N."/>
            <person name="Mavromatis K."/>
            <person name="Pagani I."/>
            <person name="Ivanova N."/>
            <person name="Saunders E."/>
            <person name="Brettin T."/>
            <person name="Detter J.C."/>
            <person name="Han C."/>
            <person name="Tapia R."/>
            <person name="Land M."/>
            <person name="Hauser L."/>
            <person name="Markowitz V."/>
            <person name="Cheng J.-F."/>
            <person name="Hugenholtz P."/>
            <person name="Woyke T."/>
            <person name="Wu D."/>
            <person name="Eisen J.A."/>
        </authorList>
    </citation>
    <scope>NUCLEOTIDE SEQUENCE</scope>
    <source>
        <strain>ATCC 43644</strain>
    </source>
</reference>
<dbReference type="GO" id="GO:0051996">
    <property type="term" value="F:squalene synthase [NAD(P)H] activity"/>
    <property type="evidence" value="ECO:0007669"/>
    <property type="project" value="InterPro"/>
</dbReference>
<dbReference type="GO" id="GO:0016117">
    <property type="term" value="P:carotenoid biosynthetic process"/>
    <property type="evidence" value="ECO:0007669"/>
    <property type="project" value="UniProtKB-ARBA"/>
</dbReference>
<dbReference type="PANTHER" id="PTHR31480">
    <property type="entry name" value="BIFUNCTIONAL LYCOPENE CYCLASE/PHYTOENE SYNTHASE"/>
    <property type="match status" value="1"/>
</dbReference>
<dbReference type="RefSeq" id="WP_013566343.1">
    <property type="nucleotide sequence ID" value="NC_014962.1"/>
</dbReference>
<dbReference type="InterPro" id="IPR008949">
    <property type="entry name" value="Isoprenoid_synthase_dom_sf"/>
</dbReference>
<dbReference type="InParanoid" id="E8QX16"/>
<evidence type="ECO:0000313" key="4">
    <source>
        <dbReference type="Proteomes" id="UP000008631"/>
    </source>
</evidence>
<dbReference type="SUPFAM" id="SSF48576">
    <property type="entry name" value="Terpenoid synthases"/>
    <property type="match status" value="1"/>
</dbReference>
<feature type="region of interest" description="Disordered" evidence="2">
    <location>
        <begin position="1"/>
        <end position="22"/>
    </location>
</feature>
<dbReference type="EC" id="2.5.1.32" evidence="3"/>
<dbReference type="PROSITE" id="PS01044">
    <property type="entry name" value="SQUALEN_PHYTOEN_SYN_1"/>
    <property type="match status" value="1"/>
</dbReference>
<dbReference type="AlphaFoldDB" id="E8QX16"/>
<dbReference type="Gene3D" id="1.10.600.10">
    <property type="entry name" value="Farnesyl Diphosphate Synthase"/>
    <property type="match status" value="1"/>
</dbReference>
<keyword evidence="4" id="KW-1185">Reference proteome</keyword>
<dbReference type="SFLD" id="SFLDG01212">
    <property type="entry name" value="Phytoene_synthase_like"/>
    <property type="match status" value="1"/>
</dbReference>
<dbReference type="SFLD" id="SFLDG01018">
    <property type="entry name" value="Squalene/Phytoene_Synthase_Lik"/>
    <property type="match status" value="1"/>
</dbReference>
<sequence>MNTLRAVSAPAPPPPAIGSAVSSARPASSTIASDQAATLASHEFCSRVVRCEARNFAYAFRLLPADRRRGMNAIYAFFRHTDDLVDQPGPLERRRAALNAWRIQLDHALNHDPPPPIHGSSWPGLAALVETVRRHAIPPRHLHEVIDGVAMDLEHHGFEDFEALRTYCYHVASAVGLTCLHLWGFDNRDGRAVRLAEQCGIALQLTNILRDVQEDARQGRIYLPRAELARFGVDPASLAEMTHPAPRQLRALLEFQAQRAETLYREAAPLANLINPVGRPVLAAIVGIYHALLREIVRRDYNIWGGRVRVARWRKLAIAGRAWWTGRIWSS</sequence>
<evidence type="ECO:0000256" key="2">
    <source>
        <dbReference type="SAM" id="MobiDB-lite"/>
    </source>
</evidence>
<dbReference type="InterPro" id="IPR033904">
    <property type="entry name" value="Trans_IPPS_HH"/>
</dbReference>
<dbReference type="STRING" id="575540.Isop_3498"/>
<dbReference type="KEGG" id="ipa:Isop_3498"/>